<organism evidence="2 3">
    <name type="scientific">Chelativorans salis</name>
    <dbReference type="NCBI Taxonomy" id="2978478"/>
    <lineage>
        <taxon>Bacteria</taxon>
        <taxon>Pseudomonadati</taxon>
        <taxon>Pseudomonadota</taxon>
        <taxon>Alphaproteobacteria</taxon>
        <taxon>Hyphomicrobiales</taxon>
        <taxon>Phyllobacteriaceae</taxon>
        <taxon>Chelativorans</taxon>
    </lineage>
</organism>
<evidence type="ECO:0000313" key="2">
    <source>
        <dbReference type="EMBL" id="MCT7374074.1"/>
    </source>
</evidence>
<protein>
    <submittedName>
        <fullName evidence="2">Uncharacterized protein</fullName>
    </submittedName>
</protein>
<comment type="caution">
    <text evidence="2">The sequence shown here is derived from an EMBL/GenBank/DDBJ whole genome shotgun (WGS) entry which is preliminary data.</text>
</comment>
<accession>A0ABT2LLL6</accession>
<dbReference type="RefSeq" id="WP_260900427.1">
    <property type="nucleotide sequence ID" value="NZ_JAOCZP010000001.1"/>
</dbReference>
<proteinExistence type="predicted"/>
<keyword evidence="3" id="KW-1185">Reference proteome</keyword>
<gene>
    <name evidence="2" type="ORF">N5A92_03375</name>
</gene>
<dbReference type="EMBL" id="JAOCZP010000001">
    <property type="protein sequence ID" value="MCT7374074.1"/>
    <property type="molecule type" value="Genomic_DNA"/>
</dbReference>
<feature type="region of interest" description="Disordered" evidence="1">
    <location>
        <begin position="33"/>
        <end position="61"/>
    </location>
</feature>
<evidence type="ECO:0000256" key="1">
    <source>
        <dbReference type="SAM" id="MobiDB-lite"/>
    </source>
</evidence>
<name>A0ABT2LLL6_9HYPH</name>
<feature type="compositionally biased region" description="Low complexity" evidence="1">
    <location>
        <begin position="41"/>
        <end position="55"/>
    </location>
</feature>
<reference evidence="2 3" key="1">
    <citation type="submission" date="2022-09" db="EMBL/GenBank/DDBJ databases">
        <title>Chelativorans salina sp. nov., a novel slightly halophilic bacterium isolated from a saline lake sediment enrichment.</title>
        <authorList>
            <person name="Gao L."/>
            <person name="Fang B.-Z."/>
            <person name="Li W.-J."/>
        </authorList>
    </citation>
    <scope>NUCLEOTIDE SEQUENCE [LARGE SCALE GENOMIC DNA]</scope>
    <source>
        <strain evidence="2 3">EGI FJ00035</strain>
    </source>
</reference>
<evidence type="ECO:0000313" key="3">
    <source>
        <dbReference type="Proteomes" id="UP001320831"/>
    </source>
</evidence>
<dbReference type="Proteomes" id="UP001320831">
    <property type="component" value="Unassembled WGS sequence"/>
</dbReference>
<sequence>MDGSSPERARSVFAPTGVVPVAPSLTALPVMASGQTPSVQASSAPAAGVSSARADALAHGD</sequence>